<dbReference type="RefSeq" id="WP_064716209.1">
    <property type="nucleotide sequence ID" value="NZ_JMTM01000065.1"/>
</dbReference>
<reference evidence="1 2" key="1">
    <citation type="submission" date="2016-06" db="EMBL/GenBank/DDBJ databases">
        <title>Draft genome sequence of Flavobacterium succinicans strain DD5b.</title>
        <authorList>
            <person name="Poehlein A."/>
            <person name="Daniel R."/>
            <person name="Simeonova D.D."/>
        </authorList>
    </citation>
    <scope>NUCLEOTIDE SEQUENCE [LARGE SCALE GENOMIC DNA]</scope>
    <source>
        <strain evidence="1 2">DD5b</strain>
    </source>
</reference>
<sequence>MSAELLSHLDYVSGYRDKRVLAAQFVLNHPAHFETLLQLCFATEDEKSYKACWVLEQVAYNQLEWLQPHLDFFCSHLNQLNNESAIRPVAKVLQLLVENHFKKKTIKLSPNQIEQITECCFDWLISDTKVAAKCYCIRTLFVLGKSNDWIYPELQIIIEKDYPTQSAAYKAVSREILRKIK</sequence>
<dbReference type="Proteomes" id="UP000093807">
    <property type="component" value="Unassembled WGS sequence"/>
</dbReference>
<comment type="caution">
    <text evidence="1">The sequence shown here is derived from an EMBL/GenBank/DDBJ whole genome shotgun (WGS) entry which is preliminary data.</text>
</comment>
<dbReference type="InterPro" id="IPR016024">
    <property type="entry name" value="ARM-type_fold"/>
</dbReference>
<dbReference type="OrthoDB" id="979487at2"/>
<organism evidence="1 2">
    <name type="scientific">Flavobacterium succinicans</name>
    <dbReference type="NCBI Taxonomy" id="29536"/>
    <lineage>
        <taxon>Bacteria</taxon>
        <taxon>Pseudomonadati</taxon>
        <taxon>Bacteroidota</taxon>
        <taxon>Flavobacteriia</taxon>
        <taxon>Flavobacteriales</taxon>
        <taxon>Flavobacteriaceae</taxon>
        <taxon>Flavobacterium</taxon>
    </lineage>
</organism>
<proteinExistence type="predicted"/>
<gene>
    <name evidence="1" type="ORF">FLB_24490</name>
</gene>
<keyword evidence="2" id="KW-1185">Reference proteome</keyword>
<evidence type="ECO:0000313" key="2">
    <source>
        <dbReference type="Proteomes" id="UP000093807"/>
    </source>
</evidence>
<dbReference type="AlphaFoldDB" id="A0A199XN98"/>
<evidence type="ECO:0000313" key="1">
    <source>
        <dbReference type="EMBL" id="OAZ03203.1"/>
    </source>
</evidence>
<name>A0A199XN98_9FLAO</name>
<evidence type="ECO:0008006" key="3">
    <source>
        <dbReference type="Google" id="ProtNLM"/>
    </source>
</evidence>
<accession>A0A199XN98</accession>
<dbReference type="PATRIC" id="fig|29536.5.peg.2548"/>
<dbReference type="EMBL" id="JMTM01000065">
    <property type="protein sequence ID" value="OAZ03203.1"/>
    <property type="molecule type" value="Genomic_DNA"/>
</dbReference>
<protein>
    <recommendedName>
        <fullName evidence="3">Adenylosuccinate lyase</fullName>
    </recommendedName>
</protein>
<dbReference type="SUPFAM" id="SSF48371">
    <property type="entry name" value="ARM repeat"/>
    <property type="match status" value="1"/>
</dbReference>